<evidence type="ECO:0000256" key="2">
    <source>
        <dbReference type="ARBA" id="ARBA00009093"/>
    </source>
</evidence>
<keyword evidence="8" id="KW-0479">Metal-binding</keyword>
<gene>
    <name evidence="11" type="ORF">ALEPTO_LOCUS721</name>
</gene>
<accession>A0A9N8VDI0</accession>
<dbReference type="Gene3D" id="2.30.30.140">
    <property type="match status" value="1"/>
</dbReference>
<dbReference type="Pfam" id="PF05712">
    <property type="entry name" value="MRG"/>
    <property type="match status" value="1"/>
</dbReference>
<sequence>MNDSSSLPNQNALMFEENEEVLCFQGSLLYKVKILQSENCQLADTLGSSDENRYYRVQFIESNSSMKDEWVASNRILKLTSENLEKQIQLHEKFIQSIENNIFISKEGLIKESINQFSNSQEMQASPNNDDRESEIMNSGFKEKEKDGILPAEEISSDELYELYNHDYDEYSDSTSSSQEESEEQDESSCMDSESDDSDIHFEFPKLLIHKLCEDRENVVKYDKVISTPRAITVKQILERWVVYQKAEDGYHTNSMNVINGNDEETSLEGTINGKDIYSEMAEGLMKHFDRVLIRNLLYTNEKPISHQNLKFSEIYGAEHLLRLLYQLPSFLEMMKLTQHAIKELTYRSAQIMNFLVKNADEFFTTSSTKTRKSKDLLKNARTRISRRIKETKTSMKRKRRKIITKKSRQAKPFVKRSSFITTNPKETGLPSKKQKVNLDLEDYICENCVTTFSTQWRLGLNGERLCNGNPVVSTKGDMENLVLTEPHIKQGNQRTNDKHLQTLFNVFCFLTIFST</sequence>
<comment type="similarity">
    <text evidence="2">Belongs to the MRG family.</text>
</comment>
<dbReference type="InterPro" id="IPR016197">
    <property type="entry name" value="Chromo-like_dom_sf"/>
</dbReference>
<organism evidence="11 12">
    <name type="scientific">Ambispora leptoticha</name>
    <dbReference type="NCBI Taxonomy" id="144679"/>
    <lineage>
        <taxon>Eukaryota</taxon>
        <taxon>Fungi</taxon>
        <taxon>Fungi incertae sedis</taxon>
        <taxon>Mucoromycota</taxon>
        <taxon>Glomeromycotina</taxon>
        <taxon>Glomeromycetes</taxon>
        <taxon>Archaeosporales</taxon>
        <taxon>Ambisporaceae</taxon>
        <taxon>Ambispora</taxon>
    </lineage>
</organism>
<dbReference type="GO" id="GO:0008270">
    <property type="term" value="F:zinc ion binding"/>
    <property type="evidence" value="ECO:0007669"/>
    <property type="project" value="UniProtKB-KW"/>
</dbReference>
<evidence type="ECO:0000313" key="11">
    <source>
        <dbReference type="EMBL" id="CAG8446541.1"/>
    </source>
</evidence>
<feature type="domain" description="GATA-type" evidence="10">
    <location>
        <begin position="440"/>
        <end position="468"/>
    </location>
</feature>
<dbReference type="PANTHER" id="PTHR10880">
    <property type="entry name" value="MORTALITY FACTOR 4-LIKE PROTEIN"/>
    <property type="match status" value="1"/>
</dbReference>
<keyword evidence="4" id="KW-0156">Chromatin regulator</keyword>
<evidence type="ECO:0000256" key="7">
    <source>
        <dbReference type="ARBA" id="ARBA00023242"/>
    </source>
</evidence>
<dbReference type="InterPro" id="IPR008676">
    <property type="entry name" value="MRG"/>
</dbReference>
<evidence type="ECO:0000256" key="5">
    <source>
        <dbReference type="ARBA" id="ARBA00023015"/>
    </source>
</evidence>
<keyword evidence="12" id="KW-1185">Reference proteome</keyword>
<dbReference type="Gene3D" id="1.10.274.30">
    <property type="entry name" value="MRG domain"/>
    <property type="match status" value="1"/>
</dbReference>
<reference evidence="11" key="1">
    <citation type="submission" date="2021-06" db="EMBL/GenBank/DDBJ databases">
        <authorList>
            <person name="Kallberg Y."/>
            <person name="Tangrot J."/>
            <person name="Rosling A."/>
        </authorList>
    </citation>
    <scope>NUCLEOTIDE SEQUENCE</scope>
    <source>
        <strain evidence="11">FL130A</strain>
    </source>
</reference>
<dbReference type="InterPro" id="IPR000679">
    <property type="entry name" value="Znf_GATA"/>
</dbReference>
<keyword evidence="8" id="KW-0863">Zinc-finger</keyword>
<keyword evidence="8" id="KW-0862">Zinc</keyword>
<evidence type="ECO:0000256" key="1">
    <source>
        <dbReference type="ARBA" id="ARBA00004123"/>
    </source>
</evidence>
<dbReference type="GO" id="GO:0005634">
    <property type="term" value="C:nucleus"/>
    <property type="evidence" value="ECO:0007669"/>
    <property type="project" value="UniProtKB-SubCell"/>
</dbReference>
<dbReference type="EMBL" id="CAJVPS010000058">
    <property type="protein sequence ID" value="CAG8446541.1"/>
    <property type="molecule type" value="Genomic_DNA"/>
</dbReference>
<comment type="subcellular location">
    <subcellularLocation>
        <location evidence="1">Nucleus</location>
    </subcellularLocation>
</comment>
<protein>
    <recommendedName>
        <fullName evidence="3">Chromatin modification-related protein EAF3</fullName>
    </recommendedName>
</protein>
<keyword evidence="6" id="KW-0804">Transcription</keyword>
<dbReference type="PANTHER" id="PTHR10880:SF15">
    <property type="entry name" value="MSL COMPLEX SUBUNIT 3"/>
    <property type="match status" value="1"/>
</dbReference>
<comment type="caution">
    <text evidence="11">The sequence shown here is derived from an EMBL/GenBank/DDBJ whole genome shotgun (WGS) entry which is preliminary data.</text>
</comment>
<dbReference type="GO" id="GO:0043565">
    <property type="term" value="F:sequence-specific DNA binding"/>
    <property type="evidence" value="ECO:0007669"/>
    <property type="project" value="InterPro"/>
</dbReference>
<evidence type="ECO:0000256" key="9">
    <source>
        <dbReference type="SAM" id="MobiDB-lite"/>
    </source>
</evidence>
<keyword evidence="5" id="KW-0805">Transcription regulation</keyword>
<feature type="compositionally biased region" description="Acidic residues" evidence="9">
    <location>
        <begin position="180"/>
        <end position="197"/>
    </location>
</feature>
<evidence type="ECO:0000259" key="10">
    <source>
        <dbReference type="PROSITE" id="PS50114"/>
    </source>
</evidence>
<proteinExistence type="inferred from homology"/>
<evidence type="ECO:0000256" key="6">
    <source>
        <dbReference type="ARBA" id="ARBA00023163"/>
    </source>
</evidence>
<evidence type="ECO:0000256" key="3">
    <source>
        <dbReference type="ARBA" id="ARBA00018505"/>
    </source>
</evidence>
<evidence type="ECO:0000313" key="12">
    <source>
        <dbReference type="Proteomes" id="UP000789508"/>
    </source>
</evidence>
<dbReference type="GO" id="GO:0006325">
    <property type="term" value="P:chromatin organization"/>
    <property type="evidence" value="ECO:0007669"/>
    <property type="project" value="UniProtKB-KW"/>
</dbReference>
<evidence type="ECO:0000256" key="4">
    <source>
        <dbReference type="ARBA" id="ARBA00022853"/>
    </source>
</evidence>
<dbReference type="InterPro" id="IPR053820">
    <property type="entry name" value="MSL3_chromo-like"/>
</dbReference>
<dbReference type="AlphaFoldDB" id="A0A9N8VDI0"/>
<feature type="region of interest" description="Disordered" evidence="9">
    <location>
        <begin position="169"/>
        <end position="197"/>
    </location>
</feature>
<dbReference type="Pfam" id="PF22732">
    <property type="entry name" value="MSL3_chromo-like"/>
    <property type="match status" value="1"/>
</dbReference>
<dbReference type="Proteomes" id="UP000789508">
    <property type="component" value="Unassembled WGS sequence"/>
</dbReference>
<evidence type="ECO:0000256" key="8">
    <source>
        <dbReference type="PROSITE-ProRule" id="PRU00094"/>
    </source>
</evidence>
<dbReference type="InterPro" id="IPR026541">
    <property type="entry name" value="MRG_dom"/>
</dbReference>
<dbReference type="GO" id="GO:0000123">
    <property type="term" value="C:histone acetyltransferase complex"/>
    <property type="evidence" value="ECO:0007669"/>
    <property type="project" value="TreeGrafter"/>
</dbReference>
<name>A0A9N8VDI0_9GLOM</name>
<dbReference type="PROSITE" id="PS51640">
    <property type="entry name" value="MRG"/>
    <property type="match status" value="1"/>
</dbReference>
<dbReference type="SUPFAM" id="SSF54160">
    <property type="entry name" value="Chromo domain-like"/>
    <property type="match status" value="1"/>
</dbReference>
<dbReference type="PROSITE" id="PS50114">
    <property type="entry name" value="GATA_ZN_FINGER_2"/>
    <property type="match status" value="1"/>
</dbReference>
<dbReference type="InterPro" id="IPR038217">
    <property type="entry name" value="MRG_C_sf"/>
</dbReference>
<dbReference type="OrthoDB" id="124855at2759"/>
<keyword evidence="7" id="KW-0539">Nucleus</keyword>
<dbReference type="GO" id="GO:0006355">
    <property type="term" value="P:regulation of DNA-templated transcription"/>
    <property type="evidence" value="ECO:0007669"/>
    <property type="project" value="InterPro"/>
</dbReference>